<dbReference type="AlphaFoldDB" id="A0AAU3HQW7"/>
<dbReference type="EMBL" id="CP109546">
    <property type="protein sequence ID" value="WTZ06798.1"/>
    <property type="molecule type" value="Genomic_DNA"/>
</dbReference>
<evidence type="ECO:0000313" key="1">
    <source>
        <dbReference type="EMBL" id="WTZ06798.1"/>
    </source>
</evidence>
<name>A0AAU3HQW7_9ACTN</name>
<reference evidence="1" key="1">
    <citation type="submission" date="2022-10" db="EMBL/GenBank/DDBJ databases">
        <title>The complete genomes of actinobacterial strains from the NBC collection.</title>
        <authorList>
            <person name="Joergensen T.S."/>
            <person name="Alvarez Arevalo M."/>
            <person name="Sterndorff E.B."/>
            <person name="Faurdal D."/>
            <person name="Vuksanovic O."/>
            <person name="Mourched A.-S."/>
            <person name="Charusanti P."/>
            <person name="Shaw S."/>
            <person name="Blin K."/>
            <person name="Weber T."/>
        </authorList>
    </citation>
    <scope>NUCLEOTIDE SEQUENCE</scope>
    <source>
        <strain evidence="1">NBC_01393</strain>
    </source>
</reference>
<gene>
    <name evidence="1" type="ORF">OG699_01445</name>
</gene>
<protein>
    <submittedName>
        <fullName evidence="1">Uncharacterized protein</fullName>
    </submittedName>
</protein>
<organism evidence="1">
    <name type="scientific">Streptomyces sp. NBC_01393</name>
    <dbReference type="NCBI Taxonomy" id="2903851"/>
    <lineage>
        <taxon>Bacteria</taxon>
        <taxon>Bacillati</taxon>
        <taxon>Actinomycetota</taxon>
        <taxon>Actinomycetes</taxon>
        <taxon>Kitasatosporales</taxon>
        <taxon>Streptomycetaceae</taxon>
        <taxon>Streptomyces</taxon>
    </lineage>
</organism>
<accession>A0AAU3HQW7</accession>
<proteinExistence type="predicted"/>
<sequence length="66" mass="7107">MFLTYQAASHLDQKEPEPAAAATQALLLARRIGAPRCTSIVEALLPRFRPYPSVPGVPELLHLAAA</sequence>